<feature type="compositionally biased region" description="Polar residues" evidence="1">
    <location>
        <begin position="56"/>
        <end position="66"/>
    </location>
</feature>
<accession>A0A0J8DSS0</accession>
<evidence type="ECO:0000313" key="3">
    <source>
        <dbReference type="Proteomes" id="UP000035740"/>
    </source>
</evidence>
<name>A0A0J8DSS0_BETVV</name>
<feature type="non-terminal residue" evidence="2">
    <location>
        <position position="1"/>
    </location>
</feature>
<evidence type="ECO:0000313" key="2">
    <source>
        <dbReference type="EMBL" id="KMS93800.1"/>
    </source>
</evidence>
<feature type="compositionally biased region" description="Pro residues" evidence="1">
    <location>
        <begin position="74"/>
        <end position="85"/>
    </location>
</feature>
<feature type="region of interest" description="Disordered" evidence="1">
    <location>
        <begin position="54"/>
        <end position="99"/>
    </location>
</feature>
<evidence type="ECO:0000256" key="1">
    <source>
        <dbReference type="SAM" id="MobiDB-lite"/>
    </source>
</evidence>
<keyword evidence="3" id="KW-1185">Reference proteome</keyword>
<dbReference type="AlphaFoldDB" id="A0A0J8DSS0"/>
<sequence length="99" mass="10338">LSCRPDWIESQSLSPQPAPVSVFLSLLYWSDPSPALGEAVDCNPPRELLVVMPGHDSSTGMDTSHCTGAASATPPRPHCTPPPPDCTGAVTAAPPTRSF</sequence>
<dbReference type="EMBL" id="KQ098854">
    <property type="protein sequence ID" value="KMS93800.1"/>
    <property type="molecule type" value="Genomic_DNA"/>
</dbReference>
<protein>
    <submittedName>
        <fullName evidence="2">Uncharacterized protein</fullName>
    </submittedName>
</protein>
<reference evidence="2 3" key="1">
    <citation type="journal article" date="2014" name="Nature">
        <title>The genome of the recently domesticated crop plant sugar beet (Beta vulgaris).</title>
        <authorList>
            <person name="Dohm J.C."/>
            <person name="Minoche A.E."/>
            <person name="Holtgrawe D."/>
            <person name="Capella-Gutierrez S."/>
            <person name="Zakrzewski F."/>
            <person name="Tafer H."/>
            <person name="Rupp O."/>
            <person name="Sorensen T.R."/>
            <person name="Stracke R."/>
            <person name="Reinhardt R."/>
            <person name="Goesmann A."/>
            <person name="Kraft T."/>
            <person name="Schulz B."/>
            <person name="Stadler P.F."/>
            <person name="Schmidt T."/>
            <person name="Gabaldon T."/>
            <person name="Lehrach H."/>
            <person name="Weisshaar B."/>
            <person name="Himmelbauer H."/>
        </authorList>
    </citation>
    <scope>NUCLEOTIDE SEQUENCE [LARGE SCALE GENOMIC DNA]</scope>
    <source>
        <tissue evidence="2">Taproot</tissue>
    </source>
</reference>
<organism evidence="2 3">
    <name type="scientific">Beta vulgaris subsp. vulgaris</name>
    <name type="common">Beet</name>
    <dbReference type="NCBI Taxonomy" id="3555"/>
    <lineage>
        <taxon>Eukaryota</taxon>
        <taxon>Viridiplantae</taxon>
        <taxon>Streptophyta</taxon>
        <taxon>Embryophyta</taxon>
        <taxon>Tracheophyta</taxon>
        <taxon>Spermatophyta</taxon>
        <taxon>Magnoliopsida</taxon>
        <taxon>eudicotyledons</taxon>
        <taxon>Gunneridae</taxon>
        <taxon>Pentapetalae</taxon>
        <taxon>Caryophyllales</taxon>
        <taxon>Chenopodiaceae</taxon>
        <taxon>Betoideae</taxon>
        <taxon>Beta</taxon>
    </lineage>
</organism>
<dbReference type="Proteomes" id="UP000035740">
    <property type="component" value="Unassembled WGS sequence"/>
</dbReference>
<proteinExistence type="predicted"/>
<gene>
    <name evidence="2" type="ORF">BVRB_027830</name>
</gene>